<accession>A0A0G1IP91</accession>
<evidence type="ECO:0000313" key="8">
    <source>
        <dbReference type="EMBL" id="KKT60985.1"/>
    </source>
</evidence>
<dbReference type="GO" id="GO:0070677">
    <property type="term" value="F:rRNA (cytosine-2'-O-)-methyltransferase activity"/>
    <property type="evidence" value="ECO:0007669"/>
    <property type="project" value="UniProtKB-UniRule"/>
</dbReference>
<gene>
    <name evidence="6" type="primary">rsmI</name>
    <name evidence="8" type="ORF">UW52_C0014G0015</name>
</gene>
<proteinExistence type="inferred from homology"/>
<protein>
    <recommendedName>
        <fullName evidence="6">Ribosomal RNA small subunit methyltransferase I</fullName>
        <ecNumber evidence="6">2.1.1.198</ecNumber>
    </recommendedName>
    <alternativeName>
        <fullName evidence="6">16S rRNA 2'-O-ribose C1402 methyltransferase</fullName>
    </alternativeName>
    <alternativeName>
        <fullName evidence="6">rRNA (cytidine-2'-O-)-methyltransferase RsmI</fullName>
    </alternativeName>
</protein>
<dbReference type="PANTHER" id="PTHR46111:SF1">
    <property type="entry name" value="RIBOSOMAL RNA SMALL SUBUNIT METHYLTRANSFERASE I"/>
    <property type="match status" value="1"/>
</dbReference>
<dbReference type="InterPro" id="IPR008189">
    <property type="entry name" value="rRNA_ssu_MeTfrase_I"/>
</dbReference>
<dbReference type="NCBIfam" id="TIGR00096">
    <property type="entry name" value="16S rRNA (cytidine(1402)-2'-O)-methyltransferase"/>
    <property type="match status" value="1"/>
</dbReference>
<dbReference type="EMBL" id="LCIQ01000014">
    <property type="protein sequence ID" value="KKT60985.1"/>
    <property type="molecule type" value="Genomic_DNA"/>
</dbReference>
<dbReference type="PATRIC" id="fig|1618437.3.peg.454"/>
<dbReference type="PIRSF" id="PIRSF005917">
    <property type="entry name" value="MTase_YraL"/>
    <property type="match status" value="1"/>
</dbReference>
<dbReference type="InterPro" id="IPR014777">
    <property type="entry name" value="4pyrrole_Mease_sub1"/>
</dbReference>
<dbReference type="InterPro" id="IPR035996">
    <property type="entry name" value="4pyrrol_Methylase_sf"/>
</dbReference>
<dbReference type="Proteomes" id="UP000034521">
    <property type="component" value="Unassembled WGS sequence"/>
</dbReference>
<comment type="subcellular location">
    <subcellularLocation>
        <location evidence="6">Cytoplasm</location>
    </subcellularLocation>
</comment>
<dbReference type="HAMAP" id="MF_01877">
    <property type="entry name" value="16SrRNA_methyltr_I"/>
    <property type="match status" value="1"/>
</dbReference>
<organism evidence="8 9">
    <name type="scientific">Candidatus Gottesmanbacteria bacterium GW2011_GWA1_44_24b</name>
    <dbReference type="NCBI Taxonomy" id="1618437"/>
    <lineage>
        <taxon>Bacteria</taxon>
        <taxon>Candidatus Gottesmaniibacteriota</taxon>
    </lineage>
</organism>
<dbReference type="InterPro" id="IPR018063">
    <property type="entry name" value="SAM_MeTrfase_RsmI_CS"/>
</dbReference>
<reference evidence="8 9" key="1">
    <citation type="journal article" date="2015" name="Nature">
        <title>rRNA introns, odd ribosomes, and small enigmatic genomes across a large radiation of phyla.</title>
        <authorList>
            <person name="Brown C.T."/>
            <person name="Hug L.A."/>
            <person name="Thomas B.C."/>
            <person name="Sharon I."/>
            <person name="Castelle C.J."/>
            <person name="Singh A."/>
            <person name="Wilkins M.J."/>
            <person name="Williams K.H."/>
            <person name="Banfield J.F."/>
        </authorList>
    </citation>
    <scope>NUCLEOTIDE SEQUENCE [LARGE SCALE GENOMIC DNA]</scope>
</reference>
<dbReference type="SUPFAM" id="SSF53790">
    <property type="entry name" value="Tetrapyrrole methylase"/>
    <property type="match status" value="1"/>
</dbReference>
<dbReference type="CDD" id="cd11648">
    <property type="entry name" value="RsmI"/>
    <property type="match status" value="1"/>
</dbReference>
<keyword evidence="1 6" id="KW-0963">Cytoplasm</keyword>
<keyword evidence="4 6" id="KW-0808">Transferase</keyword>
<keyword evidence="5 6" id="KW-0949">S-adenosyl-L-methionine</keyword>
<evidence type="ECO:0000256" key="1">
    <source>
        <dbReference type="ARBA" id="ARBA00022490"/>
    </source>
</evidence>
<dbReference type="AlphaFoldDB" id="A0A0G1IP91"/>
<dbReference type="InterPro" id="IPR000878">
    <property type="entry name" value="4pyrrol_Mease"/>
</dbReference>
<dbReference type="EC" id="2.1.1.198" evidence="6"/>
<evidence type="ECO:0000256" key="4">
    <source>
        <dbReference type="ARBA" id="ARBA00022679"/>
    </source>
</evidence>
<dbReference type="PROSITE" id="PS01296">
    <property type="entry name" value="RSMI"/>
    <property type="match status" value="1"/>
</dbReference>
<comment type="catalytic activity">
    <reaction evidence="6">
        <text>cytidine(1402) in 16S rRNA + S-adenosyl-L-methionine = 2'-O-methylcytidine(1402) in 16S rRNA + S-adenosyl-L-homocysteine + H(+)</text>
        <dbReference type="Rhea" id="RHEA:42924"/>
        <dbReference type="Rhea" id="RHEA-COMP:10285"/>
        <dbReference type="Rhea" id="RHEA-COMP:10286"/>
        <dbReference type="ChEBI" id="CHEBI:15378"/>
        <dbReference type="ChEBI" id="CHEBI:57856"/>
        <dbReference type="ChEBI" id="CHEBI:59789"/>
        <dbReference type="ChEBI" id="CHEBI:74495"/>
        <dbReference type="ChEBI" id="CHEBI:82748"/>
        <dbReference type="EC" id="2.1.1.198"/>
    </reaction>
</comment>
<dbReference type="Gene3D" id="3.30.950.10">
    <property type="entry name" value="Methyltransferase, Cobalt-precorrin-4 Transmethylase, Domain 2"/>
    <property type="match status" value="1"/>
</dbReference>
<dbReference type="InterPro" id="IPR014776">
    <property type="entry name" value="4pyrrole_Mease_sub2"/>
</dbReference>
<sequence length="233" mass="26133">MGTLYIVSTPIGNLEDITIRALHTLFSVDAIACEDTRVTGNLWELLKNKYNDLISVTHKPILIPYHNNNEQTITPELIQLLKQGKNIALVSDAGTPLVSDPGYRIVTEVQKQNIPIIVVPGVSAFLTALTGSGLQTNTWTFLGYLPEKQSRRITKLRNMKKSSVMLSSTYICYVAPHKFIQTMKDIHQSLGDIPCVIGRELTKIHEEYWKGTPQEAFGHFSHPKGEFVLLFTL</sequence>
<name>A0A0G1IP91_9BACT</name>
<dbReference type="GO" id="GO:0005737">
    <property type="term" value="C:cytoplasm"/>
    <property type="evidence" value="ECO:0007669"/>
    <property type="project" value="UniProtKB-SubCell"/>
</dbReference>
<keyword evidence="2 6" id="KW-0698">rRNA processing</keyword>
<keyword evidence="3 6" id="KW-0489">Methyltransferase</keyword>
<comment type="similarity">
    <text evidence="6">Belongs to the methyltransferase superfamily. RsmI family.</text>
</comment>
<evidence type="ECO:0000256" key="3">
    <source>
        <dbReference type="ARBA" id="ARBA00022603"/>
    </source>
</evidence>
<comment type="function">
    <text evidence="6">Catalyzes the 2'-O-methylation of the ribose of cytidine 1402 (C1402) in 16S rRNA.</text>
</comment>
<evidence type="ECO:0000256" key="2">
    <source>
        <dbReference type="ARBA" id="ARBA00022552"/>
    </source>
</evidence>
<evidence type="ECO:0000256" key="6">
    <source>
        <dbReference type="HAMAP-Rule" id="MF_01877"/>
    </source>
</evidence>
<dbReference type="Gene3D" id="3.40.1010.10">
    <property type="entry name" value="Cobalt-precorrin-4 Transmethylase, Domain 1"/>
    <property type="match status" value="1"/>
</dbReference>
<evidence type="ECO:0000259" key="7">
    <source>
        <dbReference type="Pfam" id="PF00590"/>
    </source>
</evidence>
<evidence type="ECO:0000256" key="5">
    <source>
        <dbReference type="ARBA" id="ARBA00022691"/>
    </source>
</evidence>
<dbReference type="Pfam" id="PF00590">
    <property type="entry name" value="TP_methylase"/>
    <property type="match status" value="1"/>
</dbReference>
<dbReference type="PANTHER" id="PTHR46111">
    <property type="entry name" value="RIBOSOMAL RNA SMALL SUBUNIT METHYLTRANSFERASE I"/>
    <property type="match status" value="1"/>
</dbReference>
<evidence type="ECO:0000313" key="9">
    <source>
        <dbReference type="Proteomes" id="UP000034521"/>
    </source>
</evidence>
<feature type="domain" description="Tetrapyrrole methylase" evidence="7">
    <location>
        <begin position="3"/>
        <end position="215"/>
    </location>
</feature>
<comment type="caution">
    <text evidence="8">The sequence shown here is derived from an EMBL/GenBank/DDBJ whole genome shotgun (WGS) entry which is preliminary data.</text>
</comment>
<dbReference type="FunFam" id="3.40.1010.10:FF:000007">
    <property type="entry name" value="Ribosomal RNA small subunit methyltransferase I"/>
    <property type="match status" value="1"/>
</dbReference>